<name>A0A1Y0L040_9MOLU</name>
<sequence>MTPYKICTNCHWQLLEDAEPNNLCENCSIDATVALPRVICDGCQTEISRTEPLLTWTKPGKSPAVVYLSNTVYFHKECYTERIKKSRVRFICSILIFLVLSLGIICLFAFLLTPIF</sequence>
<dbReference type="Proteomes" id="UP000231179">
    <property type="component" value="Chromosome"/>
</dbReference>
<evidence type="ECO:0000313" key="3">
    <source>
        <dbReference type="Proteomes" id="UP000231179"/>
    </source>
</evidence>
<dbReference type="EMBL" id="CP024870">
    <property type="protein sequence ID" value="ATX70800.1"/>
    <property type="molecule type" value="Genomic_DNA"/>
</dbReference>
<keyword evidence="1" id="KW-0812">Transmembrane</keyword>
<evidence type="ECO:0000256" key="1">
    <source>
        <dbReference type="SAM" id="Phobius"/>
    </source>
</evidence>
<gene>
    <name evidence="2" type="ORF">SCLAR_v1c04790</name>
</gene>
<evidence type="ECO:0000313" key="2">
    <source>
        <dbReference type="EMBL" id="ATX70800.1"/>
    </source>
</evidence>
<organism evidence="2 3">
    <name type="scientific">Spiroplasma clarkii</name>
    <dbReference type="NCBI Taxonomy" id="2139"/>
    <lineage>
        <taxon>Bacteria</taxon>
        <taxon>Bacillati</taxon>
        <taxon>Mycoplasmatota</taxon>
        <taxon>Mollicutes</taxon>
        <taxon>Entomoplasmatales</taxon>
        <taxon>Spiroplasmataceae</taxon>
        <taxon>Spiroplasma</taxon>
    </lineage>
</organism>
<keyword evidence="1" id="KW-1133">Transmembrane helix</keyword>
<dbReference type="RefSeq" id="WP_100254362.1">
    <property type="nucleotide sequence ID" value="NZ_CP015819.1"/>
</dbReference>
<accession>A0A1Y0L040</accession>
<dbReference type="AlphaFoldDB" id="A0A1Y0L040"/>
<protein>
    <submittedName>
        <fullName evidence="2">Uncharacterized protein</fullName>
    </submittedName>
</protein>
<keyword evidence="1" id="KW-0472">Membrane</keyword>
<keyword evidence="3" id="KW-1185">Reference proteome</keyword>
<proteinExistence type="predicted"/>
<feature type="transmembrane region" description="Helical" evidence="1">
    <location>
        <begin position="90"/>
        <end position="112"/>
    </location>
</feature>
<dbReference type="KEGG" id="scla:SCLARK_00737"/>
<reference evidence="2 3" key="1">
    <citation type="submission" date="2017-11" db="EMBL/GenBank/DDBJ databases">
        <title>Complete genome sequence of Spiroplasma clarkii CN-5 (DSM 19994).</title>
        <authorList>
            <person name="Tsai Y.-M."/>
            <person name="Chang A."/>
            <person name="Lo W.-S."/>
            <person name="Kuo C.-H."/>
        </authorList>
    </citation>
    <scope>NUCLEOTIDE SEQUENCE [LARGE SCALE GENOMIC DNA]</scope>
    <source>
        <strain evidence="2 3">CN-5</strain>
    </source>
</reference>